<keyword evidence="1" id="KW-1133">Transmembrane helix</keyword>
<keyword evidence="1" id="KW-0812">Transmembrane</keyword>
<dbReference type="InterPro" id="IPR000326">
    <property type="entry name" value="PAP2/HPO"/>
</dbReference>
<name>A0ABS9H3H4_9BACL</name>
<reference evidence="3 4" key="1">
    <citation type="submission" date="2022-01" db="EMBL/GenBank/DDBJ databases">
        <title>Alkalihalobacillus sp. EGI L200015, a novel bacterium isolated from a salt lake sediment.</title>
        <authorList>
            <person name="Gao L."/>
            <person name="Fang B.-Z."/>
            <person name="Li W.-J."/>
        </authorList>
    </citation>
    <scope>NUCLEOTIDE SEQUENCE [LARGE SCALE GENOMIC DNA]</scope>
    <source>
        <strain evidence="3 4">KCTC 12718</strain>
    </source>
</reference>
<dbReference type="CDD" id="cd03392">
    <property type="entry name" value="PAP2_like_2"/>
    <property type="match status" value="1"/>
</dbReference>
<dbReference type="RefSeq" id="WP_236334737.1">
    <property type="nucleotide sequence ID" value="NZ_JAKIJS010000001.1"/>
</dbReference>
<evidence type="ECO:0000259" key="2">
    <source>
        <dbReference type="SMART" id="SM00014"/>
    </source>
</evidence>
<evidence type="ECO:0000313" key="4">
    <source>
        <dbReference type="Proteomes" id="UP001649381"/>
    </source>
</evidence>
<organism evidence="3 4">
    <name type="scientific">Pseudalkalibacillus berkeleyi</name>
    <dbReference type="NCBI Taxonomy" id="1069813"/>
    <lineage>
        <taxon>Bacteria</taxon>
        <taxon>Bacillati</taxon>
        <taxon>Bacillota</taxon>
        <taxon>Bacilli</taxon>
        <taxon>Bacillales</taxon>
        <taxon>Fictibacillaceae</taxon>
        <taxon>Pseudalkalibacillus</taxon>
    </lineage>
</organism>
<gene>
    <name evidence="3" type="ORF">L2716_11500</name>
</gene>
<accession>A0ABS9H3H4</accession>
<dbReference type="Gene3D" id="1.20.144.10">
    <property type="entry name" value="Phosphatidic acid phosphatase type 2/haloperoxidase"/>
    <property type="match status" value="2"/>
</dbReference>
<dbReference type="SUPFAM" id="SSF48317">
    <property type="entry name" value="Acid phosphatase/Vanadium-dependent haloperoxidase"/>
    <property type="match status" value="1"/>
</dbReference>
<dbReference type="SMART" id="SM00014">
    <property type="entry name" value="acidPPc"/>
    <property type="match status" value="1"/>
</dbReference>
<protein>
    <submittedName>
        <fullName evidence="3">Phosphatase PAP2 family protein</fullName>
    </submittedName>
</protein>
<feature type="transmembrane region" description="Helical" evidence="1">
    <location>
        <begin position="7"/>
        <end position="26"/>
    </location>
</feature>
<feature type="transmembrane region" description="Helical" evidence="1">
    <location>
        <begin position="82"/>
        <end position="100"/>
    </location>
</feature>
<feature type="transmembrane region" description="Helical" evidence="1">
    <location>
        <begin position="154"/>
        <end position="175"/>
    </location>
</feature>
<feature type="transmembrane region" description="Helical" evidence="1">
    <location>
        <begin position="181"/>
        <end position="199"/>
    </location>
</feature>
<dbReference type="PANTHER" id="PTHR14969">
    <property type="entry name" value="SPHINGOSINE-1-PHOSPHATE PHOSPHOHYDROLASE"/>
    <property type="match status" value="1"/>
</dbReference>
<dbReference type="Proteomes" id="UP001649381">
    <property type="component" value="Unassembled WGS sequence"/>
</dbReference>
<feature type="transmembrane region" description="Helical" evidence="1">
    <location>
        <begin position="120"/>
        <end position="142"/>
    </location>
</feature>
<feature type="transmembrane region" description="Helical" evidence="1">
    <location>
        <begin position="46"/>
        <end position="75"/>
    </location>
</feature>
<feature type="domain" description="Phosphatidic acid phosphatase type 2/haloperoxidase" evidence="2">
    <location>
        <begin position="83"/>
        <end position="196"/>
    </location>
</feature>
<dbReference type="EMBL" id="JAKIJS010000001">
    <property type="protein sequence ID" value="MCF6138353.1"/>
    <property type="molecule type" value="Genomic_DNA"/>
</dbReference>
<sequence>MIRKHPLLLIGLTLVILFVLFGVFHNTLTQFDLVIMHLIWDIRSDWLSTVFVFITEIGSAKISIPLMILLVIYFSVNKNSKLALILMFNLIGVRTMNRWLKAGFNRTRPDENPLIEVGGLSFPSGHSMNSTAFFGFLGYLIWVVLRKKGREAGYVLWVTGGLILLIGLSRVYLGVHFPSDVLAGFTAGGIWLILTILLFKGLSNNGDKGDI</sequence>
<keyword evidence="4" id="KW-1185">Reference proteome</keyword>
<dbReference type="PANTHER" id="PTHR14969:SF13">
    <property type="entry name" value="AT30094P"/>
    <property type="match status" value="1"/>
</dbReference>
<keyword evidence="1" id="KW-0472">Membrane</keyword>
<proteinExistence type="predicted"/>
<dbReference type="InterPro" id="IPR036938">
    <property type="entry name" value="PAP2/HPO_sf"/>
</dbReference>
<evidence type="ECO:0000256" key="1">
    <source>
        <dbReference type="SAM" id="Phobius"/>
    </source>
</evidence>
<dbReference type="Pfam" id="PF01569">
    <property type="entry name" value="PAP2"/>
    <property type="match status" value="1"/>
</dbReference>
<evidence type="ECO:0000313" key="3">
    <source>
        <dbReference type="EMBL" id="MCF6138353.1"/>
    </source>
</evidence>
<comment type="caution">
    <text evidence="3">The sequence shown here is derived from an EMBL/GenBank/DDBJ whole genome shotgun (WGS) entry which is preliminary data.</text>
</comment>